<evidence type="ECO:0000313" key="8">
    <source>
        <dbReference type="Proteomes" id="UP001474421"/>
    </source>
</evidence>
<feature type="compositionally biased region" description="Basic and acidic residues" evidence="6">
    <location>
        <begin position="72"/>
        <end position="88"/>
    </location>
</feature>
<dbReference type="Pfam" id="PF15180">
    <property type="entry name" value="NPBW"/>
    <property type="match status" value="1"/>
</dbReference>
<name>A0AAW1AUJ1_CROAD</name>
<dbReference type="GO" id="GO:0007218">
    <property type="term" value="P:neuropeptide signaling pathway"/>
    <property type="evidence" value="ECO:0007669"/>
    <property type="project" value="UniProtKB-KW"/>
</dbReference>
<keyword evidence="3" id="KW-0964">Secreted</keyword>
<evidence type="ECO:0000256" key="1">
    <source>
        <dbReference type="ARBA" id="ARBA00004613"/>
    </source>
</evidence>
<comment type="similarity">
    <text evidence="2">Belongs to the neuropeptide B/W family.</text>
</comment>
<dbReference type="GO" id="GO:0001664">
    <property type="term" value="F:G protein-coupled receptor binding"/>
    <property type="evidence" value="ECO:0007669"/>
    <property type="project" value="InterPro"/>
</dbReference>
<feature type="compositionally biased region" description="Basic and acidic residues" evidence="6">
    <location>
        <begin position="152"/>
        <end position="162"/>
    </location>
</feature>
<feature type="region of interest" description="Disordered" evidence="6">
    <location>
        <begin position="266"/>
        <end position="302"/>
    </location>
</feature>
<feature type="compositionally biased region" description="Low complexity" evidence="6">
    <location>
        <begin position="323"/>
        <end position="358"/>
    </location>
</feature>
<keyword evidence="4" id="KW-0165">Cleavage on pair of basic residues</keyword>
<dbReference type="InterPro" id="IPR013297">
    <property type="entry name" value="Neuropept_BW_pre"/>
</dbReference>
<gene>
    <name evidence="7" type="ORF">NXF25_016637</name>
</gene>
<evidence type="ECO:0000256" key="6">
    <source>
        <dbReference type="SAM" id="MobiDB-lite"/>
    </source>
</evidence>
<feature type="region of interest" description="Disordered" evidence="6">
    <location>
        <begin position="1"/>
        <end position="138"/>
    </location>
</feature>
<dbReference type="Proteomes" id="UP001474421">
    <property type="component" value="Unassembled WGS sequence"/>
</dbReference>
<feature type="compositionally biased region" description="Gly residues" evidence="6">
    <location>
        <begin position="475"/>
        <end position="484"/>
    </location>
</feature>
<evidence type="ECO:0000256" key="5">
    <source>
        <dbReference type="ARBA" id="ARBA00022729"/>
    </source>
</evidence>
<dbReference type="PANTHER" id="PTHR28553">
    <property type="entry name" value="NEUROPEPTIDE B"/>
    <property type="match status" value="1"/>
</dbReference>
<organism evidence="7 8">
    <name type="scientific">Crotalus adamanteus</name>
    <name type="common">Eastern diamondback rattlesnake</name>
    <dbReference type="NCBI Taxonomy" id="8729"/>
    <lineage>
        <taxon>Eukaryota</taxon>
        <taxon>Metazoa</taxon>
        <taxon>Chordata</taxon>
        <taxon>Craniata</taxon>
        <taxon>Vertebrata</taxon>
        <taxon>Euteleostomi</taxon>
        <taxon>Lepidosauria</taxon>
        <taxon>Squamata</taxon>
        <taxon>Bifurcata</taxon>
        <taxon>Unidentata</taxon>
        <taxon>Episquamata</taxon>
        <taxon>Toxicofera</taxon>
        <taxon>Serpentes</taxon>
        <taxon>Colubroidea</taxon>
        <taxon>Viperidae</taxon>
        <taxon>Crotalinae</taxon>
        <taxon>Crotalus</taxon>
    </lineage>
</organism>
<accession>A0AAW1AUJ1</accession>
<comment type="subcellular location">
    <subcellularLocation>
        <location evidence="1">Secreted</location>
    </subcellularLocation>
</comment>
<feature type="region of interest" description="Disordered" evidence="6">
    <location>
        <begin position="316"/>
        <end position="358"/>
    </location>
</feature>
<sequence length="558" mass="58540">MIELSWGSWKTRRQDSTSGPLGKEGEERGRSPVEVHRGKRGGGRQSPSLPLSREHVKIPPHGRGRGAPGGNGERRGERSGAAEPERPSAGRPVGLELRALLPQPRALPRRPFLQEAADRRGRAADAASGGRAGPGGEKLAEGAALALRLRFPRREKGGAARDRPRRPRPPPGLYPRRAKRGELRWAAEGASGGSGAGLGGPMASGWGRLPGPGLLLLLSLLLLPLLPGPAGAWYKHVASPRYHTVGRASGLLMGIRRSPYLWRREEAGPQPRRGPPPDVPPRWLRPPRPAWPAPEPPRSDGRWARELPAWLAGRAGGPGASLAAEGARAGPAEAEAAQQRPARPGGSRFRAGGAARSALPRPFAPRGCWAGAVGASAGQARRSGGAAPKAARLPRLGLRRPVSVARRRRPKGLSARVPRAAGESSRTGASEAGKGQHGVGQGVARLSRTRRRGKDGGLLSSHLPPFPGAPSAQLPGGGGAGRGSAGLEMNRRGESEEVVPLSFAHRRQSKGRFGAGEDLGRCKEPLCLSGANAAQLLSSVGELWARAEGAPGRSRWIL</sequence>
<feature type="compositionally biased region" description="Pro residues" evidence="6">
    <location>
        <begin position="272"/>
        <end position="296"/>
    </location>
</feature>
<evidence type="ECO:0000256" key="4">
    <source>
        <dbReference type="ARBA" id="ARBA00022685"/>
    </source>
</evidence>
<keyword evidence="7" id="KW-0527">Neuropeptide</keyword>
<reference evidence="7 8" key="1">
    <citation type="journal article" date="2024" name="Proc. Natl. Acad. Sci. U.S.A.">
        <title>The genetic regulatory architecture and epigenomic basis for age-related changes in rattlesnake venom.</title>
        <authorList>
            <person name="Hogan M.P."/>
            <person name="Holding M.L."/>
            <person name="Nystrom G.S."/>
            <person name="Colston T.J."/>
            <person name="Bartlett D.A."/>
            <person name="Mason A.J."/>
            <person name="Ellsworth S.A."/>
            <person name="Rautsaw R.M."/>
            <person name="Lawrence K.C."/>
            <person name="Strickland J.L."/>
            <person name="He B."/>
            <person name="Fraser P."/>
            <person name="Margres M.J."/>
            <person name="Gilbert D.M."/>
            <person name="Gibbs H.L."/>
            <person name="Parkinson C.L."/>
            <person name="Rokyta D.R."/>
        </authorList>
    </citation>
    <scope>NUCLEOTIDE SEQUENCE [LARGE SCALE GENOMIC DNA]</scope>
    <source>
        <strain evidence="7">DRR0105</strain>
    </source>
</reference>
<keyword evidence="8" id="KW-1185">Reference proteome</keyword>
<dbReference type="EMBL" id="JAOTOJ010000014">
    <property type="protein sequence ID" value="KAK9393375.1"/>
    <property type="molecule type" value="Genomic_DNA"/>
</dbReference>
<keyword evidence="5" id="KW-0732">Signal</keyword>
<proteinExistence type="inferred from homology"/>
<dbReference type="GO" id="GO:0005576">
    <property type="term" value="C:extracellular region"/>
    <property type="evidence" value="ECO:0007669"/>
    <property type="project" value="UniProtKB-SubCell"/>
</dbReference>
<evidence type="ECO:0000313" key="7">
    <source>
        <dbReference type="EMBL" id="KAK9393375.1"/>
    </source>
</evidence>
<feature type="compositionally biased region" description="Low complexity" evidence="6">
    <location>
        <begin position="97"/>
        <end position="111"/>
    </location>
</feature>
<comment type="caution">
    <text evidence="7">The sequence shown here is derived from an EMBL/GenBank/DDBJ whole genome shotgun (WGS) entry which is preliminary data.</text>
</comment>
<dbReference type="PRINTS" id="PR01888">
    <property type="entry name" value="NROPEPTIDEBW"/>
</dbReference>
<evidence type="ECO:0000256" key="3">
    <source>
        <dbReference type="ARBA" id="ARBA00022525"/>
    </source>
</evidence>
<feature type="region of interest" description="Disordered" evidence="6">
    <location>
        <begin position="378"/>
        <end position="487"/>
    </location>
</feature>
<dbReference type="AlphaFoldDB" id="A0AAW1AUJ1"/>
<feature type="region of interest" description="Disordered" evidence="6">
    <location>
        <begin position="150"/>
        <end position="178"/>
    </location>
</feature>
<evidence type="ECO:0000256" key="2">
    <source>
        <dbReference type="ARBA" id="ARBA00005292"/>
    </source>
</evidence>
<dbReference type="GO" id="GO:0007631">
    <property type="term" value="P:feeding behavior"/>
    <property type="evidence" value="ECO:0007669"/>
    <property type="project" value="TreeGrafter"/>
</dbReference>
<feature type="compositionally biased region" description="Basic and acidic residues" evidence="6">
    <location>
        <begin position="23"/>
        <end position="36"/>
    </location>
</feature>
<protein>
    <submittedName>
        <fullName evidence="7">Neuropeptide W</fullName>
    </submittedName>
</protein>
<feature type="compositionally biased region" description="Low complexity" evidence="6">
    <location>
        <begin position="378"/>
        <end position="404"/>
    </location>
</feature>
<dbReference type="PANTHER" id="PTHR28553:SF2">
    <property type="entry name" value="NEUROPEPTIDE W"/>
    <property type="match status" value="1"/>
</dbReference>